<proteinExistence type="predicted"/>
<accession>A0A4S3KNH8</accession>
<reference evidence="3 4" key="1">
    <citation type="submission" date="2017-02" db="EMBL/GenBank/DDBJ databases">
        <title>Whole genome sequencing of Metallibacterium scheffleri DSM 24874 (T).</title>
        <authorList>
            <person name="Kumar S."/>
            <person name="Patil P."/>
            <person name="Patil P.B."/>
        </authorList>
    </citation>
    <scope>NUCLEOTIDE SEQUENCE [LARGE SCALE GENOMIC DNA]</scope>
    <source>
        <strain evidence="3 4">DSM 24874</strain>
    </source>
</reference>
<evidence type="ECO:0000259" key="2">
    <source>
        <dbReference type="Pfam" id="PF14238"/>
    </source>
</evidence>
<dbReference type="Pfam" id="PF14238">
    <property type="entry name" value="DUF4340"/>
    <property type="match status" value="1"/>
</dbReference>
<keyword evidence="4" id="KW-1185">Reference proteome</keyword>
<evidence type="ECO:0000313" key="4">
    <source>
        <dbReference type="Proteomes" id="UP000307749"/>
    </source>
</evidence>
<dbReference type="InterPro" id="IPR025641">
    <property type="entry name" value="DUF4340"/>
</dbReference>
<evidence type="ECO:0000256" key="1">
    <source>
        <dbReference type="SAM" id="MobiDB-lite"/>
    </source>
</evidence>
<dbReference type="EMBL" id="MWQO01000028">
    <property type="protein sequence ID" value="THD10419.1"/>
    <property type="molecule type" value="Genomic_DNA"/>
</dbReference>
<organism evidence="3 4">
    <name type="scientific">Metallibacterium scheffleri</name>
    <dbReference type="NCBI Taxonomy" id="993689"/>
    <lineage>
        <taxon>Bacteria</taxon>
        <taxon>Pseudomonadati</taxon>
        <taxon>Pseudomonadota</taxon>
        <taxon>Gammaproteobacteria</taxon>
        <taxon>Lysobacterales</taxon>
        <taxon>Rhodanobacteraceae</taxon>
        <taxon>Metallibacterium</taxon>
    </lineage>
</organism>
<feature type="domain" description="DUF4340" evidence="2">
    <location>
        <begin position="86"/>
        <end position="220"/>
    </location>
</feature>
<dbReference type="AlphaFoldDB" id="A0A4S3KNH8"/>
<evidence type="ECO:0000313" key="3">
    <source>
        <dbReference type="EMBL" id="THD10419.1"/>
    </source>
</evidence>
<feature type="region of interest" description="Disordered" evidence="1">
    <location>
        <begin position="339"/>
        <end position="366"/>
    </location>
</feature>
<sequence length="380" mass="40080">MAALARERGAMSWRALGVLFAVALLALLLDAFGPGRHAPPPSAGVAGQLLLPQMASDNARVTRIEVQPAHAPGVSLLRGTRGWWVQQLGAPADAELVQTWLTRLARARILAAKTRLPSRYALLDVADPGQPGAGLALQLSGSLAWPQVLIGRYDARQQGTFVRLRGHRQSLLVAGDLAPPSRAVDWMQHPLLSLPASAVLQIDLISPRGARFLLDRSLDGAPRVVTAPRGLRQPLARGALLLGIFDGLDYSGVYARVATPPQALRLRALLSDGSLLTLSAWRGRDGHALGNLSIQAPVGGLPPEAAAGLARTAARVQAHTWQLVPGIWSLLRDALDAKDTRPRTAPPLTMPPAASGRASVQAALRPPPTAAAWAALRGAP</sequence>
<gene>
    <name evidence="3" type="ORF">B1806_08625</name>
</gene>
<comment type="caution">
    <text evidence="3">The sequence shown here is derived from an EMBL/GenBank/DDBJ whole genome shotgun (WGS) entry which is preliminary data.</text>
</comment>
<dbReference type="Proteomes" id="UP000307749">
    <property type="component" value="Unassembled WGS sequence"/>
</dbReference>
<dbReference type="STRING" id="993689.GCA_002077135_01876"/>
<protein>
    <recommendedName>
        <fullName evidence="2">DUF4340 domain-containing protein</fullName>
    </recommendedName>
</protein>
<name>A0A4S3KNH8_9GAMM</name>